<feature type="transmembrane region" description="Helical" evidence="5">
    <location>
        <begin position="200"/>
        <end position="218"/>
    </location>
</feature>
<comment type="caution">
    <text evidence="7">The sequence shown here is derived from an EMBL/GenBank/DDBJ whole genome shotgun (WGS) entry which is preliminary data.</text>
</comment>
<accession>A0A917MC22</accession>
<feature type="transmembrane region" description="Helical" evidence="5">
    <location>
        <begin position="56"/>
        <end position="73"/>
    </location>
</feature>
<feature type="transmembrane region" description="Helical" evidence="5">
    <location>
        <begin position="110"/>
        <end position="132"/>
    </location>
</feature>
<dbReference type="Pfam" id="PF04932">
    <property type="entry name" value="Wzy_C"/>
    <property type="match status" value="1"/>
</dbReference>
<feature type="transmembrane region" description="Helical" evidence="5">
    <location>
        <begin position="144"/>
        <end position="160"/>
    </location>
</feature>
<dbReference type="Proteomes" id="UP000633278">
    <property type="component" value="Unassembled WGS sequence"/>
</dbReference>
<evidence type="ECO:0000256" key="4">
    <source>
        <dbReference type="ARBA" id="ARBA00023136"/>
    </source>
</evidence>
<evidence type="ECO:0000256" key="2">
    <source>
        <dbReference type="ARBA" id="ARBA00022692"/>
    </source>
</evidence>
<dbReference type="RefSeq" id="WP_188598032.1">
    <property type="nucleotide sequence ID" value="NZ_BMJW01000001.1"/>
</dbReference>
<feature type="transmembrane region" description="Helical" evidence="5">
    <location>
        <begin position="320"/>
        <end position="341"/>
    </location>
</feature>
<feature type="transmembrane region" description="Helical" evidence="5">
    <location>
        <begin position="79"/>
        <end position="98"/>
    </location>
</feature>
<dbReference type="EMBL" id="BMJW01000001">
    <property type="protein sequence ID" value="GGG93660.1"/>
    <property type="molecule type" value="Genomic_DNA"/>
</dbReference>
<dbReference type="AlphaFoldDB" id="A0A917MC22"/>
<evidence type="ECO:0000313" key="8">
    <source>
        <dbReference type="Proteomes" id="UP000633278"/>
    </source>
</evidence>
<feature type="domain" description="O-antigen ligase-related" evidence="6">
    <location>
        <begin position="168"/>
        <end position="336"/>
    </location>
</feature>
<proteinExistence type="predicted"/>
<feature type="transmembrane region" description="Helical" evidence="5">
    <location>
        <begin position="167"/>
        <end position="194"/>
    </location>
</feature>
<sequence length="395" mass="45706">MRLLDRYIVFSSVFALFTEDFSFHYGIDWKLFYLIIAINFLILSIKKNLFLHKNIGVVLGFLAVHGVVSFIIFKNPFSSLISQLVGISFCSIYYYSFLRTYGSKFLFKEYANTAFYLAILALPMFVLKINMFTPGRLNGIMSEPAHYATVMLPALYVLFRQKHFYKAAIIFVTILLSKSFIGFIGVFLILVIPLLKVKYFLKYAIVVFAVLCASGYYISLYWNEKPIEGNENFLVLRIKDTQASLEAVYTGKFENTTNLSSYALLSNTFIASHIFYEHPLGTGLGSYQYEYQKRYNLLSPPPYLIELKQSKINQQDANSLFLRILADLGVFGLLFVGFFVYKSILLFKKDTRVIQQGAFFYLAIKLVREGHYFPPEFYFLTLIFLKDFDEDTTYS</sequence>
<keyword evidence="8" id="KW-1185">Reference proteome</keyword>
<organism evidence="7 8">
    <name type="scientific">Polaribacter pacificus</name>
    <dbReference type="NCBI Taxonomy" id="1775173"/>
    <lineage>
        <taxon>Bacteria</taxon>
        <taxon>Pseudomonadati</taxon>
        <taxon>Bacteroidota</taxon>
        <taxon>Flavobacteriia</taxon>
        <taxon>Flavobacteriales</taxon>
        <taxon>Flavobacteriaceae</taxon>
    </lineage>
</organism>
<reference evidence="7" key="1">
    <citation type="journal article" date="2014" name="Int. J. Syst. Evol. Microbiol.">
        <title>Complete genome sequence of Corynebacterium casei LMG S-19264T (=DSM 44701T), isolated from a smear-ripened cheese.</title>
        <authorList>
            <consortium name="US DOE Joint Genome Institute (JGI-PGF)"/>
            <person name="Walter F."/>
            <person name="Albersmeier A."/>
            <person name="Kalinowski J."/>
            <person name="Ruckert C."/>
        </authorList>
    </citation>
    <scope>NUCLEOTIDE SEQUENCE</scope>
    <source>
        <strain evidence="7">CGMCC 1.15763</strain>
    </source>
</reference>
<gene>
    <name evidence="7" type="ORF">GCM10011416_08570</name>
</gene>
<protein>
    <recommendedName>
        <fullName evidence="6">O-antigen ligase-related domain-containing protein</fullName>
    </recommendedName>
</protein>
<evidence type="ECO:0000313" key="7">
    <source>
        <dbReference type="EMBL" id="GGG93660.1"/>
    </source>
</evidence>
<keyword evidence="3 5" id="KW-1133">Transmembrane helix</keyword>
<dbReference type="InterPro" id="IPR007016">
    <property type="entry name" value="O-antigen_ligase-rel_domated"/>
</dbReference>
<comment type="subcellular location">
    <subcellularLocation>
        <location evidence="1">Membrane</location>
        <topology evidence="1">Multi-pass membrane protein</topology>
    </subcellularLocation>
</comment>
<evidence type="ECO:0000256" key="3">
    <source>
        <dbReference type="ARBA" id="ARBA00022989"/>
    </source>
</evidence>
<dbReference type="GO" id="GO:0016020">
    <property type="term" value="C:membrane"/>
    <property type="evidence" value="ECO:0007669"/>
    <property type="project" value="UniProtKB-SubCell"/>
</dbReference>
<evidence type="ECO:0000256" key="1">
    <source>
        <dbReference type="ARBA" id="ARBA00004141"/>
    </source>
</evidence>
<name>A0A917MC22_9FLAO</name>
<evidence type="ECO:0000256" key="5">
    <source>
        <dbReference type="SAM" id="Phobius"/>
    </source>
</evidence>
<keyword evidence="2 5" id="KW-0812">Transmembrane</keyword>
<keyword evidence="4 5" id="KW-0472">Membrane</keyword>
<evidence type="ECO:0000259" key="6">
    <source>
        <dbReference type="Pfam" id="PF04932"/>
    </source>
</evidence>
<reference evidence="7" key="2">
    <citation type="submission" date="2020-09" db="EMBL/GenBank/DDBJ databases">
        <authorList>
            <person name="Sun Q."/>
            <person name="Zhou Y."/>
        </authorList>
    </citation>
    <scope>NUCLEOTIDE SEQUENCE</scope>
    <source>
        <strain evidence="7">CGMCC 1.15763</strain>
    </source>
</reference>
<feature type="transmembrane region" description="Helical" evidence="5">
    <location>
        <begin position="31"/>
        <end position="49"/>
    </location>
</feature>